<gene>
    <name evidence="1" type="ORF">SAMN05421863_100787</name>
</gene>
<keyword evidence="2" id="KW-1185">Reference proteome</keyword>
<evidence type="ECO:0000313" key="1">
    <source>
        <dbReference type="EMBL" id="SFL94287.1"/>
    </source>
</evidence>
<reference evidence="2" key="1">
    <citation type="submission" date="2016-10" db="EMBL/GenBank/DDBJ databases">
        <authorList>
            <person name="Varghese N."/>
            <person name="Submissions S."/>
        </authorList>
    </citation>
    <scope>NUCLEOTIDE SEQUENCE [LARGE SCALE GENOMIC DNA]</scope>
    <source>
        <strain evidence="2">Nm44</strain>
    </source>
</reference>
<dbReference type="AlphaFoldDB" id="A0A1I4LUQ3"/>
<protein>
    <submittedName>
        <fullName evidence="1">Uncharacterized protein</fullName>
    </submittedName>
</protein>
<dbReference type="EMBL" id="FOUB01000007">
    <property type="protein sequence ID" value="SFL94287.1"/>
    <property type="molecule type" value="Genomic_DNA"/>
</dbReference>
<dbReference type="Proteomes" id="UP000183287">
    <property type="component" value="Unassembled WGS sequence"/>
</dbReference>
<organism evidence="1 2">
    <name type="scientific">Nitrosomonas communis</name>
    <dbReference type="NCBI Taxonomy" id="44574"/>
    <lineage>
        <taxon>Bacteria</taxon>
        <taxon>Pseudomonadati</taxon>
        <taxon>Pseudomonadota</taxon>
        <taxon>Betaproteobacteria</taxon>
        <taxon>Nitrosomonadales</taxon>
        <taxon>Nitrosomonadaceae</taxon>
        <taxon>Nitrosomonas</taxon>
    </lineage>
</organism>
<evidence type="ECO:0000313" key="2">
    <source>
        <dbReference type="Proteomes" id="UP000183287"/>
    </source>
</evidence>
<name>A0A1I4LUQ3_9PROT</name>
<proteinExistence type="predicted"/>
<sequence>MHVKNWSLAMNQFATLFERRMSILGLSQNSQLHKIHDSPLKLKMEEAFTKFC</sequence>
<accession>A0A1I4LUQ3</accession>